<organism evidence="2 3">
    <name type="scientific">Paspalum notatum var. saurae</name>
    <dbReference type="NCBI Taxonomy" id="547442"/>
    <lineage>
        <taxon>Eukaryota</taxon>
        <taxon>Viridiplantae</taxon>
        <taxon>Streptophyta</taxon>
        <taxon>Embryophyta</taxon>
        <taxon>Tracheophyta</taxon>
        <taxon>Spermatophyta</taxon>
        <taxon>Magnoliopsida</taxon>
        <taxon>Liliopsida</taxon>
        <taxon>Poales</taxon>
        <taxon>Poaceae</taxon>
        <taxon>PACMAD clade</taxon>
        <taxon>Panicoideae</taxon>
        <taxon>Andropogonodae</taxon>
        <taxon>Paspaleae</taxon>
        <taxon>Paspalinae</taxon>
        <taxon>Paspalum</taxon>
    </lineage>
</organism>
<accession>A0AAQ3X2L4</accession>
<gene>
    <name evidence="2" type="ORF">U9M48_030443</name>
</gene>
<protein>
    <submittedName>
        <fullName evidence="2">Uncharacterized protein</fullName>
    </submittedName>
</protein>
<reference evidence="2 3" key="1">
    <citation type="submission" date="2024-02" db="EMBL/GenBank/DDBJ databases">
        <title>High-quality chromosome-scale genome assembly of Pensacola bahiagrass (Paspalum notatum Flugge var. saurae).</title>
        <authorList>
            <person name="Vega J.M."/>
            <person name="Podio M."/>
            <person name="Orjuela J."/>
            <person name="Siena L.A."/>
            <person name="Pessino S.C."/>
            <person name="Combes M.C."/>
            <person name="Mariac C."/>
            <person name="Albertini E."/>
            <person name="Pupilli F."/>
            <person name="Ortiz J.P.A."/>
            <person name="Leblanc O."/>
        </authorList>
    </citation>
    <scope>NUCLEOTIDE SEQUENCE [LARGE SCALE GENOMIC DNA]</scope>
    <source>
        <strain evidence="2">R1</strain>
        <tissue evidence="2">Leaf</tissue>
    </source>
</reference>
<sequence length="102" mass="11074">MPGPLRSVAASRTPTTPRSSSDPHQVLLCPCLSTGASQARQSQQPQGSSLVKQKNGQNSFRGKLVSAASVQKNCASQLEDLHPVCILALFFLWFEVSNEYEK</sequence>
<evidence type="ECO:0000256" key="1">
    <source>
        <dbReference type="SAM" id="MobiDB-lite"/>
    </source>
</evidence>
<evidence type="ECO:0000313" key="3">
    <source>
        <dbReference type="Proteomes" id="UP001341281"/>
    </source>
</evidence>
<feature type="compositionally biased region" description="Low complexity" evidence="1">
    <location>
        <begin position="11"/>
        <end position="20"/>
    </location>
</feature>
<feature type="region of interest" description="Disordered" evidence="1">
    <location>
        <begin position="1"/>
        <end position="25"/>
    </location>
</feature>
<dbReference type="Proteomes" id="UP001341281">
    <property type="component" value="Chromosome 07"/>
</dbReference>
<dbReference type="AlphaFoldDB" id="A0AAQ3X2L4"/>
<proteinExistence type="predicted"/>
<evidence type="ECO:0000313" key="2">
    <source>
        <dbReference type="EMBL" id="WVZ83277.1"/>
    </source>
</evidence>
<dbReference type="EMBL" id="CP144751">
    <property type="protein sequence ID" value="WVZ83277.1"/>
    <property type="molecule type" value="Genomic_DNA"/>
</dbReference>
<name>A0AAQ3X2L4_PASNO</name>
<keyword evidence="3" id="KW-1185">Reference proteome</keyword>